<dbReference type="OrthoDB" id="9787548at2"/>
<evidence type="ECO:0000256" key="2">
    <source>
        <dbReference type="ARBA" id="ARBA00022448"/>
    </source>
</evidence>
<feature type="transmembrane region" description="Helical" evidence="7">
    <location>
        <begin position="321"/>
        <end position="340"/>
    </location>
</feature>
<feature type="transmembrane region" description="Helical" evidence="7">
    <location>
        <begin position="119"/>
        <end position="142"/>
    </location>
</feature>
<evidence type="ECO:0000256" key="3">
    <source>
        <dbReference type="ARBA" id="ARBA00022692"/>
    </source>
</evidence>
<dbReference type="PANTHER" id="PTHR11706">
    <property type="entry name" value="SOLUTE CARRIER PROTEIN FAMILY 11 MEMBER"/>
    <property type="match status" value="1"/>
</dbReference>
<keyword evidence="3 7" id="KW-0812">Transmembrane</keyword>
<evidence type="ECO:0000256" key="1">
    <source>
        <dbReference type="ARBA" id="ARBA00004141"/>
    </source>
</evidence>
<dbReference type="Pfam" id="PF01566">
    <property type="entry name" value="Nramp"/>
    <property type="match status" value="1"/>
</dbReference>
<sequence length="407" mass="42867">MKNWLKNLGPGVLVSAAFIGPGTVTVCTLAGVEFGFSLLWALLLSVIACIILQEMAARVGLVTQKGLSEVIREEIASPLFRNFAILLIFSAIVFGNAAYEAGNISGAVLGISAIVPSYLLDFGFVSLNLWSLVIGFIAFALLAIGNYKVLERAFIGLVAVMSISFLVTAVLTKPDLSALLKGLFIPSKGSAGLLTVMALIGTTVVPYNLFLHASLVSEKWKGKASLKMAQKELFWSISLGGVVSMAIVVTAAASGVTNVTTAADLAAGLEPVFGRFATWFLALGLFAAGISSAITAPLAAAYVVSGCMGWKKDLTSGKFRLVWAGILVLGMIFSSVGFQPVEIIRFAQVANGILLPVVAVFLLWIVNRSSLMGHSKNSIKLNIAAFLVIGITIFLGARSVFTVLQNL</sequence>
<dbReference type="Proteomes" id="UP000219193">
    <property type="component" value="Unassembled WGS sequence"/>
</dbReference>
<feature type="transmembrane region" description="Helical" evidence="7">
    <location>
        <begin position="276"/>
        <end position="300"/>
    </location>
</feature>
<keyword evidence="9" id="KW-1185">Reference proteome</keyword>
<proteinExistence type="predicted"/>
<feature type="transmembrane region" description="Helical" evidence="7">
    <location>
        <begin position="38"/>
        <end position="57"/>
    </location>
</feature>
<name>A0A285X4Y7_9FLAO</name>
<dbReference type="EMBL" id="OCMF01000002">
    <property type="protein sequence ID" value="SOC80417.1"/>
    <property type="molecule type" value="Genomic_DNA"/>
</dbReference>
<comment type="subcellular location">
    <subcellularLocation>
        <location evidence="1">Membrane</location>
        <topology evidence="1">Multi-pass membrane protein</topology>
    </subcellularLocation>
</comment>
<dbReference type="RefSeq" id="WP_097056189.1">
    <property type="nucleotide sequence ID" value="NZ_OCMF01000002.1"/>
</dbReference>
<reference evidence="9" key="1">
    <citation type="submission" date="2017-09" db="EMBL/GenBank/DDBJ databases">
        <authorList>
            <person name="Varghese N."/>
            <person name="Submissions S."/>
        </authorList>
    </citation>
    <scope>NUCLEOTIDE SEQUENCE [LARGE SCALE GENOMIC DNA]</scope>
    <source>
        <strain evidence="9">CGMCC 1.12641</strain>
    </source>
</reference>
<evidence type="ECO:0000256" key="6">
    <source>
        <dbReference type="ARBA" id="ARBA00023136"/>
    </source>
</evidence>
<gene>
    <name evidence="8" type="ORF">SAMN06296241_1966</name>
</gene>
<dbReference type="GO" id="GO:0015293">
    <property type="term" value="F:symporter activity"/>
    <property type="evidence" value="ECO:0007669"/>
    <property type="project" value="UniProtKB-KW"/>
</dbReference>
<keyword evidence="6 7" id="KW-0472">Membrane</keyword>
<dbReference type="AlphaFoldDB" id="A0A285X4Y7"/>
<dbReference type="GO" id="GO:0015086">
    <property type="term" value="F:cadmium ion transmembrane transporter activity"/>
    <property type="evidence" value="ECO:0007669"/>
    <property type="project" value="TreeGrafter"/>
</dbReference>
<dbReference type="PANTHER" id="PTHR11706:SF33">
    <property type="entry name" value="NATURAL RESISTANCE-ASSOCIATED MACROPHAGE PROTEIN 2"/>
    <property type="match status" value="1"/>
</dbReference>
<feature type="transmembrane region" description="Helical" evidence="7">
    <location>
        <begin position="78"/>
        <end position="99"/>
    </location>
</feature>
<feature type="transmembrane region" description="Helical" evidence="7">
    <location>
        <begin position="191"/>
        <end position="212"/>
    </location>
</feature>
<feature type="transmembrane region" description="Helical" evidence="7">
    <location>
        <begin position="154"/>
        <end position="171"/>
    </location>
</feature>
<keyword evidence="5 7" id="KW-1133">Transmembrane helix</keyword>
<evidence type="ECO:0000313" key="9">
    <source>
        <dbReference type="Proteomes" id="UP000219193"/>
    </source>
</evidence>
<evidence type="ECO:0000256" key="4">
    <source>
        <dbReference type="ARBA" id="ARBA00022847"/>
    </source>
</evidence>
<dbReference type="NCBIfam" id="NF037982">
    <property type="entry name" value="Nramp_1"/>
    <property type="match status" value="1"/>
</dbReference>
<dbReference type="GO" id="GO:0005886">
    <property type="term" value="C:plasma membrane"/>
    <property type="evidence" value="ECO:0007669"/>
    <property type="project" value="TreeGrafter"/>
</dbReference>
<protein>
    <submittedName>
        <fullName evidence="8">NRAMP (Natural resistance-associated macrophage protein) metal ion transporters</fullName>
    </submittedName>
</protein>
<dbReference type="InterPro" id="IPR001046">
    <property type="entry name" value="NRAMP_fam"/>
</dbReference>
<evidence type="ECO:0000256" key="5">
    <source>
        <dbReference type="ARBA" id="ARBA00022989"/>
    </source>
</evidence>
<feature type="transmembrane region" description="Helical" evidence="7">
    <location>
        <begin position="233"/>
        <end position="256"/>
    </location>
</feature>
<accession>A0A285X4Y7</accession>
<evidence type="ECO:0000313" key="8">
    <source>
        <dbReference type="EMBL" id="SOC80417.1"/>
    </source>
</evidence>
<feature type="transmembrane region" description="Helical" evidence="7">
    <location>
        <begin position="12"/>
        <end position="32"/>
    </location>
</feature>
<keyword evidence="2" id="KW-0813">Transport</keyword>
<feature type="transmembrane region" description="Helical" evidence="7">
    <location>
        <begin position="379"/>
        <end position="401"/>
    </location>
</feature>
<evidence type="ECO:0000256" key="7">
    <source>
        <dbReference type="SAM" id="Phobius"/>
    </source>
</evidence>
<organism evidence="8 9">
    <name type="scientific">Salinimicrobium sediminis</name>
    <dbReference type="NCBI Taxonomy" id="1343891"/>
    <lineage>
        <taxon>Bacteria</taxon>
        <taxon>Pseudomonadati</taxon>
        <taxon>Bacteroidota</taxon>
        <taxon>Flavobacteriia</taxon>
        <taxon>Flavobacteriales</taxon>
        <taxon>Flavobacteriaceae</taxon>
        <taxon>Salinimicrobium</taxon>
    </lineage>
</organism>
<dbReference type="GO" id="GO:0034755">
    <property type="term" value="P:iron ion transmembrane transport"/>
    <property type="evidence" value="ECO:0007669"/>
    <property type="project" value="TreeGrafter"/>
</dbReference>
<feature type="transmembrane region" description="Helical" evidence="7">
    <location>
        <begin position="346"/>
        <end position="367"/>
    </location>
</feature>
<keyword evidence="4" id="KW-0769">Symport</keyword>
<dbReference type="PRINTS" id="PR00447">
    <property type="entry name" value="NATRESASSCMP"/>
</dbReference>
<dbReference type="GO" id="GO:0005384">
    <property type="term" value="F:manganese ion transmembrane transporter activity"/>
    <property type="evidence" value="ECO:0007669"/>
    <property type="project" value="TreeGrafter"/>
</dbReference>